<dbReference type="AlphaFoldDB" id="A0A9N9TN45"/>
<keyword evidence="1" id="KW-0812">Transmembrane</keyword>
<keyword evidence="1" id="KW-0472">Membrane</keyword>
<dbReference type="EMBL" id="OU900106">
    <property type="protein sequence ID" value="CAG9857065.1"/>
    <property type="molecule type" value="Genomic_DNA"/>
</dbReference>
<organism evidence="2 3">
    <name type="scientific">Phyllotreta striolata</name>
    <name type="common">Striped flea beetle</name>
    <name type="synonym">Crioceris striolata</name>
    <dbReference type="NCBI Taxonomy" id="444603"/>
    <lineage>
        <taxon>Eukaryota</taxon>
        <taxon>Metazoa</taxon>
        <taxon>Ecdysozoa</taxon>
        <taxon>Arthropoda</taxon>
        <taxon>Hexapoda</taxon>
        <taxon>Insecta</taxon>
        <taxon>Pterygota</taxon>
        <taxon>Neoptera</taxon>
        <taxon>Endopterygota</taxon>
        <taxon>Coleoptera</taxon>
        <taxon>Polyphaga</taxon>
        <taxon>Cucujiformia</taxon>
        <taxon>Chrysomeloidea</taxon>
        <taxon>Chrysomelidae</taxon>
        <taxon>Galerucinae</taxon>
        <taxon>Alticini</taxon>
        <taxon>Phyllotreta</taxon>
    </lineage>
</organism>
<keyword evidence="1" id="KW-1133">Transmembrane helix</keyword>
<reference evidence="2" key="1">
    <citation type="submission" date="2022-01" db="EMBL/GenBank/DDBJ databases">
        <authorList>
            <person name="King R."/>
        </authorList>
    </citation>
    <scope>NUCLEOTIDE SEQUENCE</scope>
</reference>
<dbReference type="OrthoDB" id="6728548at2759"/>
<evidence type="ECO:0000256" key="1">
    <source>
        <dbReference type="SAM" id="Phobius"/>
    </source>
</evidence>
<dbReference type="Proteomes" id="UP001153712">
    <property type="component" value="Chromosome 13"/>
</dbReference>
<evidence type="ECO:0000313" key="2">
    <source>
        <dbReference type="EMBL" id="CAG9857065.1"/>
    </source>
</evidence>
<proteinExistence type="predicted"/>
<gene>
    <name evidence="2" type="ORF">PHYEVI_LOCUS3476</name>
</gene>
<name>A0A9N9TN45_PHYSR</name>
<sequence>MSDVLYWFLFAILVSLLVMFASYLLIRIIRNYLEKSNGDIKRKAPSLSESMGEYTITFTDGDIQKDNEDLEGDIESEGVFEPTNPRSLETLNSLLDVEKRVKLVENEAILFAGGRKNLRYYDINEQFIKLMIELCDIKCDESELRDRKKRIMLHIERCQNVLKFKCC</sequence>
<feature type="transmembrane region" description="Helical" evidence="1">
    <location>
        <begin position="6"/>
        <end position="26"/>
    </location>
</feature>
<keyword evidence="3" id="KW-1185">Reference proteome</keyword>
<evidence type="ECO:0000313" key="3">
    <source>
        <dbReference type="Proteomes" id="UP001153712"/>
    </source>
</evidence>
<protein>
    <submittedName>
        <fullName evidence="2">Uncharacterized protein</fullName>
    </submittedName>
</protein>
<accession>A0A9N9TN45</accession>